<accession>A0A8D2KEC2</accession>
<feature type="region of interest" description="Disordered" evidence="1">
    <location>
        <begin position="767"/>
        <end position="815"/>
    </location>
</feature>
<protein>
    <submittedName>
        <fullName evidence="2">Tetratricopeptide repeat and ankyrin repeat containing 1</fullName>
    </submittedName>
</protein>
<dbReference type="InterPro" id="IPR036770">
    <property type="entry name" value="Ankyrin_rpt-contain_sf"/>
</dbReference>
<evidence type="ECO:0000256" key="1">
    <source>
        <dbReference type="SAM" id="MobiDB-lite"/>
    </source>
</evidence>
<proteinExistence type="predicted"/>
<feature type="compositionally biased region" description="Basic and acidic residues" evidence="1">
    <location>
        <begin position="1117"/>
        <end position="1133"/>
    </location>
</feature>
<dbReference type="SUPFAM" id="SSF48452">
    <property type="entry name" value="TPR-like"/>
    <property type="match status" value="1"/>
</dbReference>
<dbReference type="InterPro" id="IPR027417">
    <property type="entry name" value="P-loop_NTPase"/>
</dbReference>
<reference evidence="2" key="2">
    <citation type="submission" date="2025-09" db="UniProtKB">
        <authorList>
            <consortium name="Ensembl"/>
        </authorList>
    </citation>
    <scope>IDENTIFICATION</scope>
</reference>
<name>A0A8D2KEC2_UROPR</name>
<dbReference type="Proteomes" id="UP000694417">
    <property type="component" value="Unplaced"/>
</dbReference>
<feature type="region of interest" description="Disordered" evidence="1">
    <location>
        <begin position="646"/>
        <end position="699"/>
    </location>
</feature>
<feature type="compositionally biased region" description="Polar residues" evidence="1">
    <location>
        <begin position="660"/>
        <end position="677"/>
    </location>
</feature>
<feature type="compositionally biased region" description="Basic and acidic residues" evidence="1">
    <location>
        <begin position="1306"/>
        <end position="1315"/>
    </location>
</feature>
<feature type="compositionally biased region" description="Acidic residues" evidence="1">
    <location>
        <begin position="1134"/>
        <end position="1160"/>
    </location>
</feature>
<dbReference type="PANTHER" id="PTHR21529">
    <property type="entry name" value="MAMMARY TURMOR VIRUS RECEPTOR HOMOLOG 1, 2 MTVR1, 2"/>
    <property type="match status" value="1"/>
</dbReference>
<feature type="compositionally biased region" description="Low complexity" evidence="1">
    <location>
        <begin position="770"/>
        <end position="781"/>
    </location>
</feature>
<dbReference type="SMART" id="SM00248">
    <property type="entry name" value="ANK"/>
    <property type="match status" value="4"/>
</dbReference>
<dbReference type="Ensembl" id="ENSUPAT00010007476.1">
    <property type="protein sequence ID" value="ENSUPAP00010006547.1"/>
    <property type="gene ID" value="ENSUPAG00010005066.1"/>
</dbReference>
<feature type="region of interest" description="Disordered" evidence="1">
    <location>
        <begin position="1293"/>
        <end position="1315"/>
    </location>
</feature>
<dbReference type="SUPFAM" id="SSF48403">
    <property type="entry name" value="Ankyrin repeat"/>
    <property type="match status" value="2"/>
</dbReference>
<feature type="compositionally biased region" description="Acidic residues" evidence="1">
    <location>
        <begin position="1293"/>
        <end position="1305"/>
    </location>
</feature>
<dbReference type="Gene3D" id="1.25.40.20">
    <property type="entry name" value="Ankyrin repeat-containing domain"/>
    <property type="match status" value="2"/>
</dbReference>
<dbReference type="InterPro" id="IPR019734">
    <property type="entry name" value="TPR_rpt"/>
</dbReference>
<sequence length="1639" mass="186435">MDPAAYAELLKESGNQVLKNGNFSLAIRKYDEAIQILLQLYQWGVPPRDLAVLLCNKSNAFYSLGKWNEAFLAAKECLQWDPTYVKGYYRAGYSLLRLLQPYEAARMFFEGLRLLQSGQDQAQIADFLVGVFTTMSSDSIVLQSFLPCFDHIFTTGFSTEVWQSVIEKLAKKGLWHSFLLLSAKKDRLPENIHVPELSLKSLFEKYVFIGLYEKMEQVPKLVQWLISIGASIETIGPYPLHALMRLCIQARENQLFRWLMDHKPEWKGRINQKDEDGCTVLHVVAAHSPGYLIKRQTEDVQMLLRFGADPTLLDRQSRSAVDVLKRNKNFKAIEKINSHLEKLATCSKDLSGLSNGDGPTSDSDIFRKTSEQLVQYMNSGNRLLHKNFLKQEVVQRFLRLLSSLQEIPPDLICDINRDCANTFIKFLLEKQKWSEVLLLLTRKVSGEPPPGDCLIKDCNLSDLDICTIIPHLSAWDQRKTQLLGRLIDSGALPDGLQQSQERPLLMCLKHEDFELAFLLLTKGADPRSISLTEGDTPLHAALHIFLDISADTGFNFLSHLLDLFWSNPTEYYYLNPNIQDSNGNTLMHLLFQKGMLKRMKKLIDLLVKFDINFNLKNKEGKDVRHRIKKNDALLLAWNKALTENRRRSRQDSAAHLGKLSRSSTAGHTSQLKSQGSFKSLPYGTTARTPSEGATVPDSWETLPGAQVTRQESEAIRPRSLRDRLVQDITILIQQVELDTALPEDCPQCPEPLEVGGVMEVKKDKLQRTLSVGSSDSSGNNSAVPEAGEGHAQAGPGASQLVPAGNRGREGSDDQDNWSMQEIEACLQDFDNMTWEIECTSEMLKKLSSKVMTKVIKKKIILAIQQLGNGEWTQGLQKRLKHLKGNIRLFEAKLDKGARMLWELAIDFSPRCSENPEKIIATERNTSSMEKSGRVYTEIIRIWDIVLDHCKLSDSIMAICSAYNRGLSCVLRKKLKGINKGLVSANMKIQKRIPRCYVEDTEAEKSREQVDPEYFPPASAVETEYNIMKFHSFSTNMAFNILNDMTATVEYPFRVGELEYAVIDLNPRPLEPIILIGRSGTGKTTCCLYRLWKKFHIYWEKAEQAGSPLLAKQMWPKRKLEAEPRKEGPDREQKEEEEEDEEEEGSSEVETLDSVEEEQESEACAGGAGVEAVGDGHGVEGYPSEHPHQLEHLHQIFVTKNHVLCQEVQRNFIELSKSTKATSHYKPLEPNVHKLQDLKDENFPLFVTSKQLLLLLDASLPKPFFLRNEDGSLKRTIIGWSTQEELTIPNWQEDDEEAEVDGDYSEEDKAAEMRTGDSDPRVYVTFEVFTNEIWPKMTKGKTSYNPALIWKEIKSFLKGSFEALSCPYGRLTEEAYKKLGRKRSPNFKEDRSEIYSLFCLYQQIRSQKGYFDEEDVLYNLSRRLSKLRVLPWSIHELYGDEIQDFTQAELALLMKCINDPNAMFLTGDTAQSIMKGVAFRFSDLRSLFHYASRNTVDKQCAVRKPKKIHHLYQNYRSHSGILNLASGVVDLLQFYFPESFDRLPRDSGLFDGPKPTVLESCSVSDLAILLRGNKRKTQPIEFGAHQVILVANEMAKEKIPEELGLALVLTVYEAKGLEFDDVLLYNFFTDSEGFLSWSKL</sequence>
<dbReference type="SMART" id="SM00028">
    <property type="entry name" value="TPR"/>
    <property type="match status" value="3"/>
</dbReference>
<evidence type="ECO:0000313" key="2">
    <source>
        <dbReference type="Ensembl" id="ENSUPAP00010006547.1"/>
    </source>
</evidence>
<feature type="region of interest" description="Disordered" evidence="1">
    <location>
        <begin position="1117"/>
        <end position="1184"/>
    </location>
</feature>
<dbReference type="InterPro" id="IPR039904">
    <property type="entry name" value="TRANK1"/>
</dbReference>
<dbReference type="PANTHER" id="PTHR21529:SF4">
    <property type="entry name" value="TPR AND ANKYRIN REPEAT-CONTAINING PROTEIN 1"/>
    <property type="match status" value="1"/>
</dbReference>
<keyword evidence="3" id="KW-1185">Reference proteome</keyword>
<reference evidence="2" key="1">
    <citation type="submission" date="2025-08" db="UniProtKB">
        <authorList>
            <consortium name="Ensembl"/>
        </authorList>
    </citation>
    <scope>IDENTIFICATION</scope>
</reference>
<gene>
    <name evidence="2" type="primary">TRANK1</name>
</gene>
<dbReference type="SUPFAM" id="SSF52540">
    <property type="entry name" value="P-loop containing nucleoside triphosphate hydrolases"/>
    <property type="match status" value="1"/>
</dbReference>
<evidence type="ECO:0000313" key="3">
    <source>
        <dbReference type="Proteomes" id="UP000694417"/>
    </source>
</evidence>
<dbReference type="GeneTree" id="ENSGT00940000153370"/>
<dbReference type="InterPro" id="IPR002110">
    <property type="entry name" value="Ankyrin_rpt"/>
</dbReference>
<dbReference type="Gene3D" id="3.40.50.300">
    <property type="entry name" value="P-loop containing nucleotide triphosphate hydrolases"/>
    <property type="match status" value="1"/>
</dbReference>
<dbReference type="Gene3D" id="1.25.40.10">
    <property type="entry name" value="Tetratricopeptide repeat domain"/>
    <property type="match status" value="1"/>
</dbReference>
<dbReference type="InterPro" id="IPR011990">
    <property type="entry name" value="TPR-like_helical_dom_sf"/>
</dbReference>
<feature type="compositionally biased region" description="Low complexity" evidence="1">
    <location>
        <begin position="1161"/>
        <end position="1172"/>
    </location>
</feature>
<organism evidence="2 3">
    <name type="scientific">Urocitellus parryii</name>
    <name type="common">Arctic ground squirrel</name>
    <name type="synonym">Spermophilus parryii</name>
    <dbReference type="NCBI Taxonomy" id="9999"/>
    <lineage>
        <taxon>Eukaryota</taxon>
        <taxon>Metazoa</taxon>
        <taxon>Chordata</taxon>
        <taxon>Craniata</taxon>
        <taxon>Vertebrata</taxon>
        <taxon>Euteleostomi</taxon>
        <taxon>Mammalia</taxon>
        <taxon>Eutheria</taxon>
        <taxon>Euarchontoglires</taxon>
        <taxon>Glires</taxon>
        <taxon>Rodentia</taxon>
        <taxon>Sciuromorpha</taxon>
        <taxon>Sciuridae</taxon>
        <taxon>Xerinae</taxon>
        <taxon>Marmotini</taxon>
        <taxon>Urocitellus</taxon>
    </lineage>
</organism>